<feature type="transmembrane region" description="Helical" evidence="2">
    <location>
        <begin position="218"/>
        <end position="241"/>
    </location>
</feature>
<evidence type="ECO:0000313" key="5">
    <source>
        <dbReference type="Proteomes" id="UP000663826"/>
    </source>
</evidence>
<keyword evidence="3" id="KW-0732">Signal</keyword>
<evidence type="ECO:0000313" key="4">
    <source>
        <dbReference type="EMBL" id="CAE6396549.1"/>
    </source>
</evidence>
<protein>
    <recommendedName>
        <fullName evidence="6">Transmembrane protein</fullName>
    </recommendedName>
</protein>
<feature type="region of interest" description="Disordered" evidence="1">
    <location>
        <begin position="253"/>
        <end position="272"/>
    </location>
</feature>
<dbReference type="EMBL" id="CAJMWQ010000911">
    <property type="protein sequence ID" value="CAE6396549.1"/>
    <property type="molecule type" value="Genomic_DNA"/>
</dbReference>
<keyword evidence="2" id="KW-0472">Membrane</keyword>
<dbReference type="AlphaFoldDB" id="A0A8H2WQS1"/>
<evidence type="ECO:0000256" key="2">
    <source>
        <dbReference type="SAM" id="Phobius"/>
    </source>
</evidence>
<evidence type="ECO:0000256" key="1">
    <source>
        <dbReference type="SAM" id="MobiDB-lite"/>
    </source>
</evidence>
<evidence type="ECO:0008006" key="6">
    <source>
        <dbReference type="Google" id="ProtNLM"/>
    </source>
</evidence>
<feature type="compositionally biased region" description="Low complexity" evidence="1">
    <location>
        <begin position="260"/>
        <end position="270"/>
    </location>
</feature>
<sequence length="338" mass="35445">MIEYIIAVALFVAPTIAVPWTNATCIDEPWSFNSQGQSSCLVSAYLGAQCTTDNSTSSAQSYSKLGVDDGIVMSAYGIYALTDNGPYGFGTDAANNCLCNSVMWNLLSACALCQGKLSGTWAQWVMYCPTNMITVGKYPLPLPTSVNVPSWAYHDFTTAGVFNAVIASQQSGPESSAIAASTGASTLAPTATSTGTGIVTSVPNPPPTQSPSSSNTGAIIGGIVGGVLGIGLIGLIAFVLVRKRKHDEPAVKYPEAGYKPQTTTQPNTTPVIGQITPYQINTSNQPVSTPEYKPYDPSDPSTFPTGPTMPEQYAEPLPYSYRPQGTPGPPSYTNVPQV</sequence>
<proteinExistence type="predicted"/>
<dbReference type="Proteomes" id="UP000663826">
    <property type="component" value="Unassembled WGS sequence"/>
</dbReference>
<keyword evidence="2" id="KW-1133">Transmembrane helix</keyword>
<feature type="chain" id="PRO_5034818161" description="Transmembrane protein" evidence="3">
    <location>
        <begin position="18"/>
        <end position="338"/>
    </location>
</feature>
<gene>
    <name evidence="4" type="ORF">RDB_LOCUS29006</name>
</gene>
<feature type="signal peptide" evidence="3">
    <location>
        <begin position="1"/>
        <end position="17"/>
    </location>
</feature>
<comment type="caution">
    <text evidence="4">The sequence shown here is derived from an EMBL/GenBank/DDBJ whole genome shotgun (WGS) entry which is preliminary data.</text>
</comment>
<feature type="region of interest" description="Disordered" evidence="1">
    <location>
        <begin position="280"/>
        <end position="338"/>
    </location>
</feature>
<keyword evidence="2" id="KW-0812">Transmembrane</keyword>
<reference evidence="4" key="1">
    <citation type="submission" date="2021-01" db="EMBL/GenBank/DDBJ databases">
        <authorList>
            <person name="Kaushik A."/>
        </authorList>
    </citation>
    <scope>NUCLEOTIDE SEQUENCE</scope>
    <source>
        <strain evidence="4">AG1-1B</strain>
    </source>
</reference>
<name>A0A8H2WQS1_9AGAM</name>
<accession>A0A8H2WQS1</accession>
<feature type="region of interest" description="Disordered" evidence="1">
    <location>
        <begin position="194"/>
        <end position="214"/>
    </location>
</feature>
<organism evidence="4 5">
    <name type="scientific">Rhizoctonia solani</name>
    <dbReference type="NCBI Taxonomy" id="456999"/>
    <lineage>
        <taxon>Eukaryota</taxon>
        <taxon>Fungi</taxon>
        <taxon>Dikarya</taxon>
        <taxon>Basidiomycota</taxon>
        <taxon>Agaricomycotina</taxon>
        <taxon>Agaricomycetes</taxon>
        <taxon>Cantharellales</taxon>
        <taxon>Ceratobasidiaceae</taxon>
        <taxon>Rhizoctonia</taxon>
    </lineage>
</organism>
<evidence type="ECO:0000256" key="3">
    <source>
        <dbReference type="SAM" id="SignalP"/>
    </source>
</evidence>